<evidence type="ECO:0000256" key="4">
    <source>
        <dbReference type="ARBA" id="ARBA00022723"/>
    </source>
</evidence>
<dbReference type="GO" id="GO:0008047">
    <property type="term" value="F:enzyme activator activity"/>
    <property type="evidence" value="ECO:0007669"/>
    <property type="project" value="InterPro"/>
</dbReference>
<dbReference type="GO" id="GO:0004190">
    <property type="term" value="F:aspartic-type endopeptidase activity"/>
    <property type="evidence" value="ECO:0007669"/>
    <property type="project" value="UniProtKB-KW"/>
</dbReference>
<protein>
    <submittedName>
        <fullName evidence="8">Hydrogenase expression/formation protein</fullName>
    </submittedName>
</protein>
<reference evidence="8" key="1">
    <citation type="submission" date="2019-06" db="EMBL/GenBank/DDBJ databases">
        <title>Complete genome sequence of Methylogaea oryzae strain JCM16910.</title>
        <authorList>
            <person name="Asakawa S."/>
        </authorList>
    </citation>
    <scope>NUCLEOTIDE SEQUENCE</scope>
    <source>
        <strain evidence="8">E10</strain>
    </source>
</reference>
<dbReference type="PANTHER" id="PTHR30302">
    <property type="entry name" value="HYDROGENASE 1 MATURATION PROTEASE"/>
    <property type="match status" value="1"/>
</dbReference>
<feature type="binding site" evidence="7">
    <location>
        <position position="81"/>
    </location>
    <ligand>
        <name>Ni(2+)</name>
        <dbReference type="ChEBI" id="CHEBI:49786"/>
    </ligand>
</feature>
<name>A0A8D4VM88_9GAMM</name>
<evidence type="ECO:0000256" key="7">
    <source>
        <dbReference type="PIRSR" id="PIRSR604419-1"/>
    </source>
</evidence>
<dbReference type="Proteomes" id="UP000824988">
    <property type="component" value="Chromosome"/>
</dbReference>
<keyword evidence="3" id="KW-0645">Protease</keyword>
<feature type="binding site" evidence="7">
    <location>
        <position position="35"/>
    </location>
    <ligand>
        <name>Ni(2+)</name>
        <dbReference type="ChEBI" id="CHEBI:49786"/>
    </ligand>
</feature>
<proteinExistence type="inferred from homology"/>
<evidence type="ECO:0000313" key="9">
    <source>
        <dbReference type="Proteomes" id="UP000824988"/>
    </source>
</evidence>
<keyword evidence="9" id="KW-1185">Reference proteome</keyword>
<dbReference type="FunFam" id="3.40.50.1450:FF:000002">
    <property type="entry name" value="Hydrogenase 1 maturation protease"/>
    <property type="match status" value="1"/>
</dbReference>
<dbReference type="InterPro" id="IPR004419">
    <property type="entry name" value="Pept_A31_hyd_express"/>
</dbReference>
<evidence type="ECO:0000256" key="5">
    <source>
        <dbReference type="ARBA" id="ARBA00022750"/>
    </source>
</evidence>
<keyword evidence="2 7" id="KW-0533">Nickel</keyword>
<dbReference type="Pfam" id="PF01750">
    <property type="entry name" value="HycI"/>
    <property type="match status" value="1"/>
</dbReference>
<comment type="similarity">
    <text evidence="1">Belongs to the peptidase A31 family.</text>
</comment>
<dbReference type="KEGG" id="moz:MoryE10_07820"/>
<evidence type="ECO:0000256" key="1">
    <source>
        <dbReference type="ARBA" id="ARBA00006814"/>
    </source>
</evidence>
<sequence length="216" mass="23238">MALSPRGRETKVAADFDSAMRVLILGIGNLLWADEGFGVRVVQALERRYAFPPNVTLLDGGTQGLGLIPYVQACDTLVIADAVDFRQEPGSLLQAVDDEVPQYLSSGKLSLHQVSFQEVLALCRLMGQGPSRLCVVGVQPVLLEDYGGSLTPQVKAQLEPAMARILAYLQSLGIAAGPRDESPSDAALDMDVYERLRPSAQQACRIGDARLLDGSR</sequence>
<evidence type="ECO:0000256" key="3">
    <source>
        <dbReference type="ARBA" id="ARBA00022670"/>
    </source>
</evidence>
<dbReference type="PANTHER" id="PTHR30302:SF1">
    <property type="entry name" value="HYDROGENASE 2 MATURATION PROTEASE"/>
    <property type="match status" value="1"/>
</dbReference>
<evidence type="ECO:0000313" key="8">
    <source>
        <dbReference type="EMBL" id="BBL70176.1"/>
    </source>
</evidence>
<dbReference type="CDD" id="cd06062">
    <property type="entry name" value="H2MP_MemB-H2up"/>
    <property type="match status" value="1"/>
</dbReference>
<keyword evidence="5" id="KW-0064">Aspartyl protease</keyword>
<evidence type="ECO:0000256" key="2">
    <source>
        <dbReference type="ARBA" id="ARBA00022596"/>
    </source>
</evidence>
<gene>
    <name evidence="8" type="primary">hupD</name>
    <name evidence="8" type="ORF">MoryE10_07820</name>
</gene>
<dbReference type="EMBL" id="AP019782">
    <property type="protein sequence ID" value="BBL70176.1"/>
    <property type="molecule type" value="Genomic_DNA"/>
</dbReference>
<keyword evidence="4 7" id="KW-0479">Metal-binding</keyword>
<keyword evidence="6" id="KW-0378">Hydrolase</keyword>
<dbReference type="GO" id="GO:0016485">
    <property type="term" value="P:protein processing"/>
    <property type="evidence" value="ECO:0007669"/>
    <property type="project" value="InterPro"/>
</dbReference>
<feature type="binding site" evidence="7">
    <location>
        <position position="112"/>
    </location>
    <ligand>
        <name>Ni(2+)</name>
        <dbReference type="ChEBI" id="CHEBI:49786"/>
    </ligand>
</feature>
<dbReference type="GO" id="GO:0046872">
    <property type="term" value="F:metal ion binding"/>
    <property type="evidence" value="ECO:0007669"/>
    <property type="project" value="UniProtKB-KW"/>
</dbReference>
<accession>A0A8D4VM88</accession>
<evidence type="ECO:0000256" key="6">
    <source>
        <dbReference type="ARBA" id="ARBA00022801"/>
    </source>
</evidence>
<dbReference type="InterPro" id="IPR000671">
    <property type="entry name" value="Peptidase_A31"/>
</dbReference>
<dbReference type="NCBIfam" id="TIGR00140">
    <property type="entry name" value="hupD"/>
    <property type="match status" value="1"/>
</dbReference>
<dbReference type="NCBIfam" id="TIGR00072">
    <property type="entry name" value="hydrog_prot"/>
    <property type="match status" value="1"/>
</dbReference>
<dbReference type="AlphaFoldDB" id="A0A8D4VM88"/>
<organism evidence="8 9">
    <name type="scientific">Methylogaea oryzae</name>
    <dbReference type="NCBI Taxonomy" id="1295382"/>
    <lineage>
        <taxon>Bacteria</taxon>
        <taxon>Pseudomonadati</taxon>
        <taxon>Pseudomonadota</taxon>
        <taxon>Gammaproteobacteria</taxon>
        <taxon>Methylococcales</taxon>
        <taxon>Methylococcaceae</taxon>
        <taxon>Methylogaea</taxon>
    </lineage>
</organism>